<dbReference type="InterPro" id="IPR027417">
    <property type="entry name" value="P-loop_NTPase"/>
</dbReference>
<reference evidence="5 6" key="1">
    <citation type="submission" date="2019-06" db="EMBL/GenBank/DDBJ databases">
        <title>Whole genome shotgun sequence of Pseudonocardia hydrocarbonoxydans NBRC 14498.</title>
        <authorList>
            <person name="Hosoyama A."/>
            <person name="Uohara A."/>
            <person name="Ohji S."/>
            <person name="Ichikawa N."/>
        </authorList>
    </citation>
    <scope>NUCLEOTIDE SEQUENCE [LARGE SCALE GENOMIC DNA]</scope>
    <source>
        <strain evidence="5 6">NBRC 14498</strain>
    </source>
</reference>
<evidence type="ECO:0000313" key="6">
    <source>
        <dbReference type="Proteomes" id="UP000320338"/>
    </source>
</evidence>
<evidence type="ECO:0000256" key="2">
    <source>
        <dbReference type="ARBA" id="ARBA00022840"/>
    </source>
</evidence>
<keyword evidence="5" id="KW-0132">Cell division</keyword>
<dbReference type="RefSeq" id="WP_170183707.1">
    <property type="nucleotide sequence ID" value="NZ_BAAARZ010000026.1"/>
</dbReference>
<dbReference type="Proteomes" id="UP000320338">
    <property type="component" value="Unassembled WGS sequence"/>
</dbReference>
<evidence type="ECO:0000256" key="1">
    <source>
        <dbReference type="ARBA" id="ARBA00022741"/>
    </source>
</evidence>
<accession>A0A4Y3WKS6</accession>
<dbReference type="GO" id="GO:0005524">
    <property type="term" value="F:ATP binding"/>
    <property type="evidence" value="ECO:0007669"/>
    <property type="project" value="UniProtKB-UniRule"/>
</dbReference>
<dbReference type="InterPro" id="IPR002543">
    <property type="entry name" value="FtsK_dom"/>
</dbReference>
<proteinExistence type="predicted"/>
<keyword evidence="6" id="KW-1185">Reference proteome</keyword>
<dbReference type="PANTHER" id="PTHR22683:SF41">
    <property type="entry name" value="DNA TRANSLOCASE FTSK"/>
    <property type="match status" value="1"/>
</dbReference>
<evidence type="ECO:0000313" key="5">
    <source>
        <dbReference type="EMBL" id="GEC19375.1"/>
    </source>
</evidence>
<dbReference type="GO" id="GO:0051301">
    <property type="term" value="P:cell division"/>
    <property type="evidence" value="ECO:0007669"/>
    <property type="project" value="UniProtKB-KW"/>
</dbReference>
<dbReference type="SUPFAM" id="SSF52540">
    <property type="entry name" value="P-loop containing nucleoside triphosphate hydrolases"/>
    <property type="match status" value="1"/>
</dbReference>
<organism evidence="5 6">
    <name type="scientific">Pseudonocardia hydrocarbonoxydans</name>
    <dbReference type="NCBI Taxonomy" id="76726"/>
    <lineage>
        <taxon>Bacteria</taxon>
        <taxon>Bacillati</taxon>
        <taxon>Actinomycetota</taxon>
        <taxon>Actinomycetes</taxon>
        <taxon>Pseudonocardiales</taxon>
        <taxon>Pseudonocardiaceae</taxon>
        <taxon>Pseudonocardia</taxon>
    </lineage>
</organism>
<dbReference type="CDD" id="cd01127">
    <property type="entry name" value="TrwB_TraG_TraD_VirD4"/>
    <property type="match status" value="1"/>
</dbReference>
<protein>
    <submittedName>
        <fullName evidence="5">Cell division protein FtsK</fullName>
    </submittedName>
</protein>
<gene>
    <name evidence="5" type="ORF">PHY01_16580</name>
</gene>
<feature type="domain" description="FtsK" evidence="4">
    <location>
        <begin position="406"/>
        <end position="619"/>
    </location>
</feature>
<dbReference type="PANTHER" id="PTHR22683">
    <property type="entry name" value="SPORULATION PROTEIN RELATED"/>
    <property type="match status" value="1"/>
</dbReference>
<keyword evidence="1 3" id="KW-0547">Nucleotide-binding</keyword>
<dbReference type="InterPro" id="IPR050206">
    <property type="entry name" value="FtsK/SpoIIIE/SftA"/>
</dbReference>
<dbReference type="Gene3D" id="3.40.50.300">
    <property type="entry name" value="P-loop containing nucleotide triphosphate hydrolases"/>
    <property type="match status" value="1"/>
</dbReference>
<name>A0A4Y3WKS6_9PSEU</name>
<dbReference type="EMBL" id="BJNG01000014">
    <property type="protein sequence ID" value="GEC19375.1"/>
    <property type="molecule type" value="Genomic_DNA"/>
</dbReference>
<keyword evidence="5" id="KW-0131">Cell cycle</keyword>
<dbReference type="AlphaFoldDB" id="A0A4Y3WKS6"/>
<evidence type="ECO:0000259" key="4">
    <source>
        <dbReference type="PROSITE" id="PS50901"/>
    </source>
</evidence>
<keyword evidence="2 3" id="KW-0067">ATP-binding</keyword>
<comment type="caution">
    <text evidence="5">The sequence shown here is derived from an EMBL/GenBank/DDBJ whole genome shotgun (WGS) entry which is preliminary data.</text>
</comment>
<dbReference type="GO" id="GO:0003677">
    <property type="term" value="F:DNA binding"/>
    <property type="evidence" value="ECO:0007669"/>
    <property type="project" value="InterPro"/>
</dbReference>
<feature type="binding site" evidence="3">
    <location>
        <begin position="432"/>
        <end position="439"/>
    </location>
    <ligand>
        <name>ATP</name>
        <dbReference type="ChEBI" id="CHEBI:30616"/>
    </ligand>
</feature>
<dbReference type="Pfam" id="PF01580">
    <property type="entry name" value="FtsK_SpoIIIE"/>
    <property type="match status" value="1"/>
</dbReference>
<sequence>MVGGRAGRRQRITEAFDELHGAMAAALGAADGLADAAVRAHAETLVEGWLRAEGLDDARADPALVGPLANPRLADVVARVEADRAAAFDPWLRTGPAALTELMDRAAPRAAGLDPDRWLGEVGKADGIDEVPGLWRIGTGRIGTGRIGTGRTGAAARTAGKSLHTPVTWPVGVPLLDESHLQITSTGDGRAHAESLVESLLMRLVSQFTPGLVRLHVWDVGQFTGVVPGLYPLTRSGLLTVHDPGRLSHLLEELSDRIRRVHTRLLIDGHPTLAAHVAATGTRVKPWIVTVLVGDGRPLADEDHWQLQRISRGGLASGVSLVLVDVPVTIQAPHETVRLLDGGVATTSMTGDHVVVTPDPPLPRDAVTRACNALADAHEHGHARAFADLLPANGRWGRDSSRTGLRAPVGFADGMPHDAVLADESPHALIGGPSGTGKTNLLLTLISSLAARYDPDELEFYLLDFKEGVSFAQFTRGRRDTTWLPHARLVGVNINTDREFGLALLQFLADEMRRRSEAAKDHEVTKLEELRGADPDGRWPRIVAVIDEFQLLFAERDDVTRKATALLEDVARRGRSQGIHLVLASQDVSGIEAFWGRPAVFEQFVLRIALPRARRVLGELNEAAMDLPRWHAVVNHDSGVRHGNEVVRIPDATARGTTDLVQRELHDRYHAGRPEPVLFDGSRAPAVDDLIALLGTGGPPQALLGQCIDVGGRPATAALPDSPGRNVAVLGADAEDAVRVLGAAAGSLAGQYAPGTVDVVLVPLLAPADGLVARFAAAGHTAEVVALDGVRARIEALAADVTARLAGGPRRPVLLVVFGADAADPVLEREGTDALRRVLRSGPETGVHVLGWWRSVARLRALLSITAAVDDVGAWVGLDVQGSELGQLAPGMLLSWSPRPGRGLFYDRAQHSRPEVVIVPSAEDP</sequence>
<evidence type="ECO:0000256" key="3">
    <source>
        <dbReference type="PROSITE-ProRule" id="PRU00289"/>
    </source>
</evidence>
<dbReference type="PROSITE" id="PS50901">
    <property type="entry name" value="FTSK"/>
    <property type="match status" value="1"/>
</dbReference>